<dbReference type="EnsemblPlants" id="Ma04_t28840.1">
    <property type="protein sequence ID" value="Ma04_p28840.1"/>
    <property type="gene ID" value="Ma04_g28840"/>
</dbReference>
<feature type="region of interest" description="Disordered" evidence="5">
    <location>
        <begin position="139"/>
        <end position="159"/>
    </location>
</feature>
<keyword evidence="4" id="KW-0539">Nucleus</keyword>
<dbReference type="EMBL" id="HG996469">
    <property type="protein sequence ID" value="CAG1843691.1"/>
    <property type="molecule type" value="Genomic_DNA"/>
</dbReference>
<dbReference type="FunCoup" id="A0A804IV32">
    <property type="interactions" value="3147"/>
</dbReference>
<dbReference type="Proteomes" id="UP000012960">
    <property type="component" value="Unplaced"/>
</dbReference>
<feature type="region of interest" description="Disordered" evidence="5">
    <location>
        <begin position="320"/>
        <end position="339"/>
    </location>
</feature>
<dbReference type="Gene3D" id="1.10.20.10">
    <property type="entry name" value="Histone, subunit A"/>
    <property type="match status" value="1"/>
</dbReference>
<evidence type="ECO:0000313" key="8">
    <source>
        <dbReference type="EnsemblPlants" id="Ma04_p28840.1"/>
    </source>
</evidence>
<proteinExistence type="predicted"/>
<dbReference type="GO" id="GO:0046982">
    <property type="term" value="F:protein heterodimerization activity"/>
    <property type="evidence" value="ECO:0007669"/>
    <property type="project" value="InterPro"/>
</dbReference>
<protein>
    <submittedName>
        <fullName evidence="7">(wild Malaysian banana) hypothetical protein</fullName>
    </submittedName>
</protein>
<dbReference type="InterPro" id="IPR006565">
    <property type="entry name" value="BTP"/>
</dbReference>
<dbReference type="InterPro" id="IPR009072">
    <property type="entry name" value="Histone-fold"/>
</dbReference>
<comment type="subcellular location">
    <subcellularLocation>
        <location evidence="1">Nucleus</location>
    </subcellularLocation>
</comment>
<reference evidence="7" key="1">
    <citation type="submission" date="2021-03" db="EMBL/GenBank/DDBJ databases">
        <authorList>
            <consortium name="Genoscope - CEA"/>
            <person name="William W."/>
        </authorList>
    </citation>
    <scope>NUCLEOTIDE SEQUENCE</scope>
    <source>
        <strain evidence="7">Doubled-haploid Pahang</strain>
    </source>
</reference>
<reference evidence="8" key="2">
    <citation type="submission" date="2021-05" db="UniProtKB">
        <authorList>
            <consortium name="EnsemblPlants"/>
        </authorList>
    </citation>
    <scope>IDENTIFICATION</scope>
    <source>
        <strain evidence="8">subsp. malaccensis</strain>
    </source>
</reference>
<keyword evidence="2" id="KW-0805">Transcription regulation</keyword>
<evidence type="ECO:0000313" key="7">
    <source>
        <dbReference type="EMBL" id="CAG1843691.1"/>
    </source>
</evidence>
<evidence type="ECO:0000259" key="6">
    <source>
        <dbReference type="Pfam" id="PF07524"/>
    </source>
</evidence>
<keyword evidence="9" id="KW-1185">Reference proteome</keyword>
<dbReference type="AlphaFoldDB" id="A0A804IV32"/>
<keyword evidence="3" id="KW-0804">Transcription</keyword>
<accession>A0A804IV32</accession>
<evidence type="ECO:0000256" key="3">
    <source>
        <dbReference type="ARBA" id="ARBA00023163"/>
    </source>
</evidence>
<gene>
    <name evidence="7" type="ORF">GSMUA_134860.1</name>
</gene>
<evidence type="ECO:0000313" key="9">
    <source>
        <dbReference type="Proteomes" id="UP000012960"/>
    </source>
</evidence>
<organism evidence="8 9">
    <name type="scientific">Musa acuminata subsp. malaccensis</name>
    <name type="common">Wild banana</name>
    <name type="synonym">Musa malaccensis</name>
    <dbReference type="NCBI Taxonomy" id="214687"/>
    <lineage>
        <taxon>Eukaryota</taxon>
        <taxon>Viridiplantae</taxon>
        <taxon>Streptophyta</taxon>
        <taxon>Embryophyta</taxon>
        <taxon>Tracheophyta</taxon>
        <taxon>Spermatophyta</taxon>
        <taxon>Magnoliopsida</taxon>
        <taxon>Liliopsida</taxon>
        <taxon>Zingiberales</taxon>
        <taxon>Musaceae</taxon>
        <taxon>Musa</taxon>
    </lineage>
</organism>
<dbReference type="OrthoDB" id="1906016at2759"/>
<evidence type="ECO:0000256" key="2">
    <source>
        <dbReference type="ARBA" id="ARBA00023015"/>
    </source>
</evidence>
<evidence type="ECO:0000256" key="1">
    <source>
        <dbReference type="ARBA" id="ARBA00004123"/>
    </source>
</evidence>
<name>A0A804IV32_MUSAM</name>
<evidence type="ECO:0000256" key="4">
    <source>
        <dbReference type="ARBA" id="ARBA00023242"/>
    </source>
</evidence>
<dbReference type="Pfam" id="PF07524">
    <property type="entry name" value="Bromo_TP"/>
    <property type="match status" value="1"/>
</dbReference>
<sequence length="599" mass="67756">MAASLLGEDGRGYELARRLEGCGAWRAWLGDAAYSAFAHNLASPAAWDAFISPSPSPSRAHLHLQLRVRALLFDKASAALFLRPAPAAGNSAPSLADLNPDYLQLHGDDIYYSLEDDQQDGVQHEIQIKTAFTTSKVNEHSYERSSNSGPKYHEGDNINSFPRHRLEDRLDTWYSQFLREYRMRHHTFPYCDKEPQKRTSEGMSMFLKLCDTHKRKRQTFKGDQNVATGVPMAENGSSMHSKSASNLTNLTDEDYTFFPEIMFPSNCVPDSAIPPSNGTEKNQNIEVREVLDNLPTIISRSPAMIERFGIMPEYHKVGGKYRGKDGSGTEKKPLGPEEASKMTRKVVASTLAKVGFEGGSEFSVEIFSEILSSHICKLGRSLKLLSDSYRRQFSSIELLKMFLQTAGYSSNLGILSEVIKDGNKGFTQHAHQNVRVMQSPQQNMILQAQQIQRQMQMQQMQLLHPQNLAFQQQQQWDKLRRRQVATPRGSMVIMDKDQPMVDVKLENMTESPMESMFSTLNKQQQLQLRHQISMSNQHAQSGQQFKQMSNVQLPQLQAQNAYSMRTQPVKVEASFHELMGGDSTIKHEPEHNKLTSPQQ</sequence>
<dbReference type="OMA" id="DTWYKQY"/>
<evidence type="ECO:0000256" key="5">
    <source>
        <dbReference type="SAM" id="MobiDB-lite"/>
    </source>
</evidence>
<feature type="compositionally biased region" description="Basic and acidic residues" evidence="5">
    <location>
        <begin position="322"/>
        <end position="339"/>
    </location>
</feature>
<feature type="domain" description="Bromodomain associated" evidence="6">
    <location>
        <begin position="339"/>
        <end position="397"/>
    </location>
</feature>
<dbReference type="GO" id="GO:0005634">
    <property type="term" value="C:nucleus"/>
    <property type="evidence" value="ECO:0007669"/>
    <property type="project" value="UniProtKB-SubCell"/>
</dbReference>
<dbReference type="PANTHER" id="PTHR37604">
    <property type="entry name" value="TRANSCRIPTION INITIATION FACTOR TFIID SUBUNIT"/>
    <property type="match status" value="1"/>
</dbReference>
<dbReference type="Gramene" id="Ma04_t28840.1">
    <property type="protein sequence ID" value="Ma04_p28840.1"/>
    <property type="gene ID" value="Ma04_g28840"/>
</dbReference>
<dbReference type="PANTHER" id="PTHR37604:SF1">
    <property type="entry name" value="TRANSCRIPTION INITIATION FACTOR TFIID SUBUNIT"/>
    <property type="match status" value="1"/>
</dbReference>